<keyword evidence="5" id="KW-0802">TPR repeat</keyword>
<reference evidence="9" key="2">
    <citation type="submission" date="2025-05" db="UniProtKB">
        <authorList>
            <consortium name="EnsemblMetazoa"/>
        </authorList>
    </citation>
    <scope>IDENTIFICATION</scope>
</reference>
<accession>A0A6P7FGB1</accession>
<dbReference type="GO" id="GO:0097431">
    <property type="term" value="C:mitotic spindle pole"/>
    <property type="evidence" value="ECO:0007669"/>
    <property type="project" value="TreeGrafter"/>
</dbReference>
<proteinExistence type="predicted"/>
<evidence type="ECO:0000313" key="11">
    <source>
        <dbReference type="RefSeq" id="XP_028132275.1"/>
    </source>
</evidence>
<comment type="subcellular location">
    <subcellularLocation>
        <location evidence="1">Cytoplasm</location>
        <location evidence="1">Cytoskeleton</location>
    </subcellularLocation>
</comment>
<evidence type="ECO:0000313" key="10">
    <source>
        <dbReference type="Proteomes" id="UP001652700"/>
    </source>
</evidence>
<evidence type="ECO:0000256" key="1">
    <source>
        <dbReference type="ARBA" id="ARBA00004245"/>
    </source>
</evidence>
<dbReference type="Proteomes" id="UP001652700">
    <property type="component" value="Unplaced"/>
</dbReference>
<keyword evidence="4" id="KW-0677">Repeat</keyword>
<organism evidence="11">
    <name type="scientific">Diabrotica virgifera virgifera</name>
    <name type="common">western corn rootworm</name>
    <dbReference type="NCBI Taxonomy" id="50390"/>
    <lineage>
        <taxon>Eukaryota</taxon>
        <taxon>Metazoa</taxon>
        <taxon>Ecdysozoa</taxon>
        <taxon>Arthropoda</taxon>
        <taxon>Hexapoda</taxon>
        <taxon>Insecta</taxon>
        <taxon>Pterygota</taxon>
        <taxon>Neoptera</taxon>
        <taxon>Endopterygota</taxon>
        <taxon>Coleoptera</taxon>
        <taxon>Polyphaga</taxon>
        <taxon>Cucujiformia</taxon>
        <taxon>Chrysomeloidea</taxon>
        <taxon>Chrysomelidae</taxon>
        <taxon>Galerucinae</taxon>
        <taxon>Diabroticina</taxon>
        <taxon>Diabroticites</taxon>
        <taxon>Diabrotica</taxon>
    </lineage>
</organism>
<dbReference type="GO" id="GO:0008017">
    <property type="term" value="F:microtubule binding"/>
    <property type="evidence" value="ECO:0007669"/>
    <property type="project" value="TreeGrafter"/>
</dbReference>
<evidence type="ECO:0000256" key="3">
    <source>
        <dbReference type="ARBA" id="ARBA00022490"/>
    </source>
</evidence>
<dbReference type="GO" id="GO:0005739">
    <property type="term" value="C:mitochondrion"/>
    <property type="evidence" value="ECO:0007669"/>
    <property type="project" value="TreeGrafter"/>
</dbReference>
<sequence length="309" mass="36563">MSKLKVSLYHIVKAFFLSFKPKRQLYGFAFTKSFKHLLWFRKEYPDDTKLKKYFSLLTIPEVLAQADDLHDEEKFLDVYELLDRIRFINDPEVLWRIARALYNLNLGKGLTKQIRFIMMDEALFVLETALGNGGSNNAEVHKWMAIILDTHCGLINLESRVKYAPMVRNHLEKACELNPNDFTSYYMMGHWCYQMCRLTKFQRFIAKYFIAAEPPESDYEVAYKYLQRAEELRPRVVLANLYLLGDTCHQIGQYFKAKYYLNLAVNLKSNNENDKHIALQAKQLLKKLQRYELGRNVLFYDPLSFNDQI</sequence>
<dbReference type="Pfam" id="PF21033">
    <property type="entry name" value="RMD1-3"/>
    <property type="match status" value="1"/>
</dbReference>
<dbReference type="Gene3D" id="1.25.40.10">
    <property type="entry name" value="Tetratricopeptide repeat domain"/>
    <property type="match status" value="1"/>
</dbReference>
<evidence type="ECO:0000256" key="4">
    <source>
        <dbReference type="ARBA" id="ARBA00022737"/>
    </source>
</evidence>
<keyword evidence="10" id="KW-1185">Reference proteome</keyword>
<evidence type="ECO:0000256" key="5">
    <source>
        <dbReference type="ARBA" id="ARBA00022803"/>
    </source>
</evidence>
<evidence type="ECO:0000256" key="7">
    <source>
        <dbReference type="ARBA" id="ARBA00039966"/>
    </source>
</evidence>
<evidence type="ECO:0000256" key="8">
    <source>
        <dbReference type="ARBA" id="ARBA00041958"/>
    </source>
</evidence>
<dbReference type="InterPro" id="IPR011990">
    <property type="entry name" value="TPR-like_helical_dom_sf"/>
</dbReference>
<dbReference type="GeneID" id="114327766"/>
<dbReference type="OrthoDB" id="69711at2759"/>
<dbReference type="AlphaFoldDB" id="A0A6P7FGB1"/>
<gene>
    <name evidence="11" type="primary">LOC114327766</name>
</gene>
<dbReference type="PANTHER" id="PTHR16056:SF16">
    <property type="entry name" value="REGULATOR OF MICROTUBULE DYNAMICS PROTEIN 1"/>
    <property type="match status" value="1"/>
</dbReference>
<dbReference type="GO" id="GO:0005876">
    <property type="term" value="C:spindle microtubule"/>
    <property type="evidence" value="ECO:0007669"/>
    <property type="project" value="TreeGrafter"/>
</dbReference>
<dbReference type="KEGG" id="dvv:114327766"/>
<dbReference type="InParanoid" id="A0A6P7FGB1"/>
<name>A0A6P7FGB1_DIAVI</name>
<dbReference type="InterPro" id="IPR049039">
    <property type="entry name" value="RMD1-3_a_helical_rpt"/>
</dbReference>
<comment type="subunit">
    <text evidence="2">Interacts with microtubules.</text>
</comment>
<dbReference type="RefSeq" id="XP_028132275.1">
    <property type="nucleotide sequence ID" value="XM_028276474.1"/>
</dbReference>
<dbReference type="EnsemblMetazoa" id="XM_028276474.2">
    <property type="protein sequence ID" value="XP_028132275.1"/>
    <property type="gene ID" value="LOC114327766"/>
</dbReference>
<reference evidence="11" key="1">
    <citation type="submission" date="2025-04" db="UniProtKB">
        <authorList>
            <consortium name="RefSeq"/>
        </authorList>
    </citation>
    <scope>IDENTIFICATION</scope>
    <source>
        <tissue evidence="11">Whole insect</tissue>
    </source>
</reference>
<evidence type="ECO:0000313" key="9">
    <source>
        <dbReference type="EnsemblMetazoa" id="XP_028132275.1"/>
    </source>
</evidence>
<protein>
    <recommendedName>
        <fullName evidence="7">Regulator of microtubule dynamics protein 1</fullName>
    </recommendedName>
    <alternativeName>
        <fullName evidence="8">Protein FAM82B</fullName>
    </alternativeName>
</protein>
<dbReference type="PANTHER" id="PTHR16056">
    <property type="entry name" value="REGULATOR OF MICROTUBULE DYNAMICS PROTEIN"/>
    <property type="match status" value="1"/>
</dbReference>
<dbReference type="SUPFAM" id="SSF48452">
    <property type="entry name" value="TPR-like"/>
    <property type="match status" value="1"/>
</dbReference>
<keyword evidence="3" id="KW-0963">Cytoplasm</keyword>
<keyword evidence="6" id="KW-0206">Cytoskeleton</keyword>
<evidence type="ECO:0000256" key="2">
    <source>
        <dbReference type="ARBA" id="ARBA00011375"/>
    </source>
</evidence>
<evidence type="ECO:0000256" key="6">
    <source>
        <dbReference type="ARBA" id="ARBA00023212"/>
    </source>
</evidence>